<evidence type="ECO:0000313" key="15">
    <source>
        <dbReference type="EMBL" id="KAL3498505.1"/>
    </source>
</evidence>
<protein>
    <recommendedName>
        <fullName evidence="11">GATA transcription factor</fullName>
    </recommendedName>
</protein>
<keyword evidence="8 11" id="KW-0010">Activator</keyword>
<dbReference type="Gene3D" id="3.30.50.10">
    <property type="entry name" value="Erythroid Transcription Factor GATA-1, subunit A"/>
    <property type="match status" value="1"/>
</dbReference>
<feature type="region of interest" description="Disordered" evidence="13">
    <location>
        <begin position="146"/>
        <end position="170"/>
    </location>
</feature>
<evidence type="ECO:0000256" key="3">
    <source>
        <dbReference type="ARBA" id="ARBA00022723"/>
    </source>
</evidence>
<evidence type="ECO:0000256" key="6">
    <source>
        <dbReference type="ARBA" id="ARBA00023015"/>
    </source>
</evidence>
<evidence type="ECO:0000256" key="11">
    <source>
        <dbReference type="PIRNR" id="PIRNR016992"/>
    </source>
</evidence>
<dbReference type="PIRSF" id="PIRSF016992">
    <property type="entry name" value="TF_GATA_plant"/>
    <property type="match status" value="1"/>
</dbReference>
<keyword evidence="3" id="KW-0479">Metal-binding</keyword>
<dbReference type="SUPFAM" id="SSF57716">
    <property type="entry name" value="Glucocorticoid receptor-like (DNA-binding domain)"/>
    <property type="match status" value="1"/>
</dbReference>
<evidence type="ECO:0000256" key="9">
    <source>
        <dbReference type="ARBA" id="ARBA00023163"/>
    </source>
</evidence>
<comment type="similarity">
    <text evidence="2 11">Belongs to the type IV zinc-finger family. Class A subfamily.</text>
</comment>
<dbReference type="PROSITE" id="PS00344">
    <property type="entry name" value="GATA_ZN_FINGER_1"/>
    <property type="match status" value="1"/>
</dbReference>
<dbReference type="Pfam" id="PF00320">
    <property type="entry name" value="GATA"/>
    <property type="match status" value="1"/>
</dbReference>
<evidence type="ECO:0000256" key="1">
    <source>
        <dbReference type="ARBA" id="ARBA00004123"/>
    </source>
</evidence>
<sequence length="365" mass="40503">METPEYYQGGYYDTQFTQEKRLSDAKNADHFAVDDLLDFPNDDGTMVADGTFDTTMMTTGTSTDSSAVVDTSCNSSFSGSTEPGHFPGGGHIGCRNFTDGQFSGELCVPHDDLAELEWLSNFVEESFSSEDFQNLHLISGMKARTNEESDNNNNNEFQPEPNRTNATPMFRPEMSVPAKARSKRSRAAPCNWTSRLLVVSPSNTTTMAPTTVATTMSSSSESNMGPIIGKKTVKAPSKKKEVFDQNDSMGNGEGRKCLHCATDKTPQWRTGPMGPKTLCNACGVRYKSGRLVPEYRPAASPTFVLTKHSNSHRKVLELRKQKEMVRAQQHQQQFLQPNMMFDVSSTGDDYLIHQHTGPDFRQLMI</sequence>
<dbReference type="GO" id="GO:0003677">
    <property type="term" value="F:DNA binding"/>
    <property type="evidence" value="ECO:0007669"/>
    <property type="project" value="UniProtKB-KW"/>
</dbReference>
<dbReference type="Proteomes" id="UP001630127">
    <property type="component" value="Unassembled WGS sequence"/>
</dbReference>
<dbReference type="AlphaFoldDB" id="A0ABD2XYF5"/>
<feature type="domain" description="GATA-type" evidence="14">
    <location>
        <begin position="251"/>
        <end position="287"/>
    </location>
</feature>
<accession>A0ABD2XYF5</accession>
<evidence type="ECO:0000259" key="14">
    <source>
        <dbReference type="PROSITE" id="PS50114"/>
    </source>
</evidence>
<keyword evidence="9 11" id="KW-0804">Transcription</keyword>
<comment type="subcellular location">
    <subcellularLocation>
        <location evidence="1 11">Nucleus</location>
    </subcellularLocation>
</comment>
<dbReference type="EMBL" id="JBJUIK010000017">
    <property type="protein sequence ID" value="KAL3498505.1"/>
    <property type="molecule type" value="Genomic_DNA"/>
</dbReference>
<dbReference type="SMART" id="SM00401">
    <property type="entry name" value="ZnF_GATA"/>
    <property type="match status" value="1"/>
</dbReference>
<evidence type="ECO:0000256" key="7">
    <source>
        <dbReference type="ARBA" id="ARBA00023125"/>
    </source>
</evidence>
<evidence type="ECO:0000313" key="16">
    <source>
        <dbReference type="Proteomes" id="UP001630127"/>
    </source>
</evidence>
<feature type="region of interest" description="Disordered" evidence="13">
    <location>
        <begin position="215"/>
        <end position="248"/>
    </location>
</feature>
<evidence type="ECO:0000256" key="4">
    <source>
        <dbReference type="ARBA" id="ARBA00022771"/>
    </source>
</evidence>
<gene>
    <name evidence="15" type="ORF">ACH5RR_041237</name>
</gene>
<evidence type="ECO:0000256" key="13">
    <source>
        <dbReference type="SAM" id="MobiDB-lite"/>
    </source>
</evidence>
<dbReference type="InterPro" id="IPR016679">
    <property type="entry name" value="TF_GATA_pln"/>
</dbReference>
<dbReference type="PANTHER" id="PTHR45658">
    <property type="entry name" value="GATA TRANSCRIPTION FACTOR"/>
    <property type="match status" value="1"/>
</dbReference>
<dbReference type="GO" id="GO:0008270">
    <property type="term" value="F:zinc ion binding"/>
    <property type="evidence" value="ECO:0007669"/>
    <property type="project" value="UniProtKB-KW"/>
</dbReference>
<dbReference type="FunFam" id="3.30.50.10:FF:000018">
    <property type="entry name" value="GATA transcription factor"/>
    <property type="match status" value="1"/>
</dbReference>
<organism evidence="15 16">
    <name type="scientific">Cinchona calisaya</name>
    <dbReference type="NCBI Taxonomy" id="153742"/>
    <lineage>
        <taxon>Eukaryota</taxon>
        <taxon>Viridiplantae</taxon>
        <taxon>Streptophyta</taxon>
        <taxon>Embryophyta</taxon>
        <taxon>Tracheophyta</taxon>
        <taxon>Spermatophyta</taxon>
        <taxon>Magnoliopsida</taxon>
        <taxon>eudicotyledons</taxon>
        <taxon>Gunneridae</taxon>
        <taxon>Pentapetalae</taxon>
        <taxon>asterids</taxon>
        <taxon>lamiids</taxon>
        <taxon>Gentianales</taxon>
        <taxon>Rubiaceae</taxon>
        <taxon>Cinchonoideae</taxon>
        <taxon>Cinchoneae</taxon>
        <taxon>Cinchona</taxon>
    </lineage>
</organism>
<evidence type="ECO:0000256" key="5">
    <source>
        <dbReference type="ARBA" id="ARBA00022833"/>
    </source>
</evidence>
<keyword evidence="6 11" id="KW-0805">Transcription regulation</keyword>
<keyword evidence="10 11" id="KW-0539">Nucleus</keyword>
<feature type="compositionally biased region" description="Low complexity" evidence="13">
    <location>
        <begin position="151"/>
        <end position="162"/>
    </location>
</feature>
<dbReference type="InterPro" id="IPR051140">
    <property type="entry name" value="GATA_TF"/>
</dbReference>
<comment type="function">
    <text evidence="11">Transcriptional activator that specifically binds 5'-GATA-3' or 5'-GAT-3' motifs within gene promoters.</text>
</comment>
<reference evidence="15 16" key="1">
    <citation type="submission" date="2024-11" db="EMBL/GenBank/DDBJ databases">
        <title>A near-complete genome assembly of Cinchona calisaya.</title>
        <authorList>
            <person name="Lian D.C."/>
            <person name="Zhao X.W."/>
            <person name="Wei L."/>
        </authorList>
    </citation>
    <scope>NUCLEOTIDE SEQUENCE [LARGE SCALE GENOMIC DNA]</scope>
    <source>
        <tissue evidence="15">Nenye</tissue>
    </source>
</reference>
<keyword evidence="5" id="KW-0862">Zinc</keyword>
<evidence type="ECO:0000256" key="12">
    <source>
        <dbReference type="PROSITE-ProRule" id="PRU00094"/>
    </source>
</evidence>
<evidence type="ECO:0000256" key="8">
    <source>
        <dbReference type="ARBA" id="ARBA00023159"/>
    </source>
</evidence>
<comment type="caution">
    <text evidence="15">The sequence shown here is derived from an EMBL/GenBank/DDBJ whole genome shotgun (WGS) entry which is preliminary data.</text>
</comment>
<dbReference type="InterPro" id="IPR000679">
    <property type="entry name" value="Znf_GATA"/>
</dbReference>
<proteinExistence type="inferred from homology"/>
<keyword evidence="4 12" id="KW-0863">Zinc-finger</keyword>
<evidence type="ECO:0000256" key="2">
    <source>
        <dbReference type="ARBA" id="ARBA00005694"/>
    </source>
</evidence>
<dbReference type="InterPro" id="IPR013088">
    <property type="entry name" value="Znf_NHR/GATA"/>
</dbReference>
<keyword evidence="16" id="KW-1185">Reference proteome</keyword>
<dbReference type="CDD" id="cd00202">
    <property type="entry name" value="ZnF_GATA"/>
    <property type="match status" value="1"/>
</dbReference>
<name>A0ABD2XYF5_9GENT</name>
<keyword evidence="7 11" id="KW-0238">DNA-binding</keyword>
<dbReference type="GO" id="GO:0005634">
    <property type="term" value="C:nucleus"/>
    <property type="evidence" value="ECO:0007669"/>
    <property type="project" value="UniProtKB-SubCell"/>
</dbReference>
<dbReference type="PROSITE" id="PS50114">
    <property type="entry name" value="GATA_ZN_FINGER_2"/>
    <property type="match status" value="1"/>
</dbReference>
<evidence type="ECO:0000256" key="10">
    <source>
        <dbReference type="ARBA" id="ARBA00023242"/>
    </source>
</evidence>
<dbReference type="PANTHER" id="PTHR45658:SF18">
    <property type="entry name" value="PROTEIN GAT2"/>
    <property type="match status" value="1"/>
</dbReference>